<evidence type="ECO:0000313" key="1">
    <source>
        <dbReference type="EMBL" id="SVE24951.1"/>
    </source>
</evidence>
<gene>
    <name evidence="1" type="ORF">METZ01_LOCUS477805</name>
</gene>
<dbReference type="AlphaFoldDB" id="A0A383BYH9"/>
<reference evidence="1" key="1">
    <citation type="submission" date="2018-05" db="EMBL/GenBank/DDBJ databases">
        <authorList>
            <person name="Lanie J.A."/>
            <person name="Ng W.-L."/>
            <person name="Kazmierczak K.M."/>
            <person name="Andrzejewski T.M."/>
            <person name="Davidsen T.M."/>
            <person name="Wayne K.J."/>
            <person name="Tettelin H."/>
            <person name="Glass J.I."/>
            <person name="Rusch D."/>
            <person name="Podicherti R."/>
            <person name="Tsui H.-C.T."/>
            <person name="Winkler M.E."/>
        </authorList>
    </citation>
    <scope>NUCLEOTIDE SEQUENCE</scope>
</reference>
<organism evidence="1">
    <name type="scientific">marine metagenome</name>
    <dbReference type="NCBI Taxonomy" id="408172"/>
    <lineage>
        <taxon>unclassified sequences</taxon>
        <taxon>metagenomes</taxon>
        <taxon>ecological metagenomes</taxon>
    </lineage>
</organism>
<protein>
    <submittedName>
        <fullName evidence="1">Uncharacterized protein</fullName>
    </submittedName>
</protein>
<dbReference type="EMBL" id="UINC01204293">
    <property type="protein sequence ID" value="SVE24951.1"/>
    <property type="molecule type" value="Genomic_DNA"/>
</dbReference>
<sequence>MLVMLKKTLATALLLSLANLAIAQGTIKMGALATLEGAF</sequence>
<proteinExistence type="predicted"/>
<name>A0A383BYH9_9ZZZZ</name>
<feature type="non-terminal residue" evidence="1">
    <location>
        <position position="39"/>
    </location>
</feature>
<accession>A0A383BYH9</accession>